<sequence length="113" mass="13085">ILGYILNWGLFGTLSVQLYLYYLAFPNDRRFAKYLVYGIYVIEFMQTVLITHDVFATFGYGFGDINTLTRTNSFWLAVPIMSAVGVHNICYPFSVTYLEVQLLAWGRFRVLCI</sequence>
<keyword evidence="1" id="KW-0472">Membrane</keyword>
<feature type="transmembrane region" description="Helical" evidence="1">
    <location>
        <begin position="6"/>
        <end position="25"/>
    </location>
</feature>
<comment type="caution">
    <text evidence="2">The sequence shown here is derived from an EMBL/GenBank/DDBJ whole genome shotgun (WGS) entry which is preliminary data.</text>
</comment>
<evidence type="ECO:0000256" key="1">
    <source>
        <dbReference type="SAM" id="Phobius"/>
    </source>
</evidence>
<feature type="transmembrane region" description="Helical" evidence="1">
    <location>
        <begin position="37"/>
        <end position="62"/>
    </location>
</feature>
<proteinExistence type="predicted"/>
<dbReference type="AlphaFoldDB" id="A0AA39NWH2"/>
<organism evidence="2 3">
    <name type="scientific">Armillaria novae-zelandiae</name>
    <dbReference type="NCBI Taxonomy" id="153914"/>
    <lineage>
        <taxon>Eukaryota</taxon>
        <taxon>Fungi</taxon>
        <taxon>Dikarya</taxon>
        <taxon>Basidiomycota</taxon>
        <taxon>Agaricomycotina</taxon>
        <taxon>Agaricomycetes</taxon>
        <taxon>Agaricomycetidae</taxon>
        <taxon>Agaricales</taxon>
        <taxon>Marasmiineae</taxon>
        <taxon>Physalacriaceae</taxon>
        <taxon>Armillaria</taxon>
    </lineage>
</organism>
<reference evidence="2" key="1">
    <citation type="submission" date="2023-06" db="EMBL/GenBank/DDBJ databases">
        <authorList>
            <consortium name="Lawrence Berkeley National Laboratory"/>
            <person name="Ahrendt S."/>
            <person name="Sahu N."/>
            <person name="Indic B."/>
            <person name="Wong-Bajracharya J."/>
            <person name="Merenyi Z."/>
            <person name="Ke H.-M."/>
            <person name="Monk M."/>
            <person name="Kocsube S."/>
            <person name="Drula E."/>
            <person name="Lipzen A."/>
            <person name="Balint B."/>
            <person name="Henrissat B."/>
            <person name="Andreopoulos B."/>
            <person name="Martin F.M."/>
            <person name="Harder C.B."/>
            <person name="Rigling D."/>
            <person name="Ford K.L."/>
            <person name="Foster G.D."/>
            <person name="Pangilinan J."/>
            <person name="Papanicolaou A."/>
            <person name="Barry K."/>
            <person name="LaButti K."/>
            <person name="Viragh M."/>
            <person name="Koriabine M."/>
            <person name="Yan M."/>
            <person name="Riley R."/>
            <person name="Champramary S."/>
            <person name="Plett K.L."/>
            <person name="Tsai I.J."/>
            <person name="Slot J."/>
            <person name="Sipos G."/>
            <person name="Plett J."/>
            <person name="Nagy L.G."/>
            <person name="Grigoriev I.V."/>
        </authorList>
    </citation>
    <scope>NUCLEOTIDE SEQUENCE</scope>
    <source>
        <strain evidence="2">ICMP 16352</strain>
    </source>
</reference>
<keyword evidence="1" id="KW-1133">Transmembrane helix</keyword>
<dbReference type="EMBL" id="JAUEPR010000036">
    <property type="protein sequence ID" value="KAK0472970.1"/>
    <property type="molecule type" value="Genomic_DNA"/>
</dbReference>
<evidence type="ECO:0000313" key="3">
    <source>
        <dbReference type="Proteomes" id="UP001175227"/>
    </source>
</evidence>
<dbReference type="Proteomes" id="UP001175227">
    <property type="component" value="Unassembled WGS sequence"/>
</dbReference>
<accession>A0AA39NWH2</accession>
<evidence type="ECO:0000313" key="2">
    <source>
        <dbReference type="EMBL" id="KAK0472970.1"/>
    </source>
</evidence>
<feature type="transmembrane region" description="Helical" evidence="1">
    <location>
        <begin position="74"/>
        <end position="98"/>
    </location>
</feature>
<keyword evidence="1" id="KW-0812">Transmembrane</keyword>
<keyword evidence="3" id="KW-1185">Reference proteome</keyword>
<name>A0AA39NWH2_9AGAR</name>
<feature type="non-terminal residue" evidence="2">
    <location>
        <position position="113"/>
    </location>
</feature>
<protein>
    <submittedName>
        <fullName evidence="2">Uncharacterized protein</fullName>
    </submittedName>
</protein>
<gene>
    <name evidence="2" type="ORF">IW261DRAFT_1343117</name>
</gene>